<dbReference type="PANTHER" id="PTHR43394">
    <property type="entry name" value="ATP-DEPENDENT PERMEASE MDL1, MITOCHONDRIAL"/>
    <property type="match status" value="1"/>
</dbReference>
<dbReference type="InterPro" id="IPR036640">
    <property type="entry name" value="ABC1_TM_sf"/>
</dbReference>
<keyword evidence="2" id="KW-0812">Transmembrane</keyword>
<evidence type="ECO:0000256" key="3">
    <source>
        <dbReference type="ARBA" id="ARBA00022989"/>
    </source>
</evidence>
<evidence type="ECO:0000259" key="5">
    <source>
        <dbReference type="Pfam" id="PF00005"/>
    </source>
</evidence>
<dbReference type="Gene3D" id="3.40.50.300">
    <property type="entry name" value="P-loop containing nucleotide triphosphate hydrolases"/>
    <property type="match status" value="1"/>
</dbReference>
<sequence length="231" mass="25880">MSVIAQCETDAAHYERVELASKSTANIRTIASFCHEEPILKKAKTCLEKPKWRSRKESIKYRLIQGISLLPSVTELSTLIPTIISDIGALTPAFETLDRETKIESDVPDSSDLEKIILQIEAGLKVALVGPSGSGKSSVLALLLRFHHPKEGRVLIDNKNVREYNLRKLKRQIRWGQHEPLLFNYSIRDNIIYGNEGASETEIVKVSREANIHEFACNLPQAYDTVAGERG</sequence>
<keyword evidence="4" id="KW-0472">Membrane</keyword>
<dbReference type="PANTHER" id="PTHR43394:SF1">
    <property type="entry name" value="ATP-BINDING CASSETTE SUB-FAMILY B MEMBER 10, MITOCHONDRIAL"/>
    <property type="match status" value="1"/>
</dbReference>
<evidence type="ECO:0000256" key="1">
    <source>
        <dbReference type="ARBA" id="ARBA00004141"/>
    </source>
</evidence>
<evidence type="ECO:0000256" key="2">
    <source>
        <dbReference type="ARBA" id="ARBA00022692"/>
    </source>
</evidence>
<dbReference type="GO" id="GO:0005743">
    <property type="term" value="C:mitochondrial inner membrane"/>
    <property type="evidence" value="ECO:0007669"/>
    <property type="project" value="TreeGrafter"/>
</dbReference>
<dbReference type="GO" id="GO:0090374">
    <property type="term" value="P:oligopeptide export from mitochondrion"/>
    <property type="evidence" value="ECO:0007669"/>
    <property type="project" value="TreeGrafter"/>
</dbReference>
<gene>
    <name evidence="6" type="ORF">DCAF_LOCUS1086</name>
</gene>
<organism evidence="6 7">
    <name type="scientific">Dovyalis caffra</name>
    <dbReference type="NCBI Taxonomy" id="77055"/>
    <lineage>
        <taxon>Eukaryota</taxon>
        <taxon>Viridiplantae</taxon>
        <taxon>Streptophyta</taxon>
        <taxon>Embryophyta</taxon>
        <taxon>Tracheophyta</taxon>
        <taxon>Spermatophyta</taxon>
        <taxon>Magnoliopsida</taxon>
        <taxon>eudicotyledons</taxon>
        <taxon>Gunneridae</taxon>
        <taxon>Pentapetalae</taxon>
        <taxon>rosids</taxon>
        <taxon>fabids</taxon>
        <taxon>Malpighiales</taxon>
        <taxon>Salicaceae</taxon>
        <taxon>Flacourtieae</taxon>
        <taxon>Dovyalis</taxon>
    </lineage>
</organism>
<feature type="domain" description="ABC transporter" evidence="5">
    <location>
        <begin position="114"/>
        <end position="216"/>
    </location>
</feature>
<accession>A0AAV1QP02</accession>
<dbReference type="AlphaFoldDB" id="A0AAV1QP02"/>
<dbReference type="Proteomes" id="UP001314170">
    <property type="component" value="Unassembled WGS sequence"/>
</dbReference>
<evidence type="ECO:0000256" key="4">
    <source>
        <dbReference type="ARBA" id="ARBA00023136"/>
    </source>
</evidence>
<dbReference type="GO" id="GO:0005524">
    <property type="term" value="F:ATP binding"/>
    <property type="evidence" value="ECO:0007669"/>
    <property type="project" value="InterPro"/>
</dbReference>
<evidence type="ECO:0000313" key="7">
    <source>
        <dbReference type="Proteomes" id="UP001314170"/>
    </source>
</evidence>
<comment type="subcellular location">
    <subcellularLocation>
        <location evidence="1">Membrane</location>
        <topology evidence="1">Multi-pass membrane protein</topology>
    </subcellularLocation>
</comment>
<dbReference type="GO" id="GO:0015421">
    <property type="term" value="F:ABC-type oligopeptide transporter activity"/>
    <property type="evidence" value="ECO:0007669"/>
    <property type="project" value="TreeGrafter"/>
</dbReference>
<dbReference type="Gene3D" id="1.20.1560.10">
    <property type="entry name" value="ABC transporter type 1, transmembrane domain"/>
    <property type="match status" value="1"/>
</dbReference>
<dbReference type="InterPro" id="IPR039421">
    <property type="entry name" value="Type_1_exporter"/>
</dbReference>
<dbReference type="GO" id="GO:0016887">
    <property type="term" value="F:ATP hydrolysis activity"/>
    <property type="evidence" value="ECO:0007669"/>
    <property type="project" value="InterPro"/>
</dbReference>
<protein>
    <recommendedName>
        <fullName evidence="5">ABC transporter domain-containing protein</fullName>
    </recommendedName>
</protein>
<evidence type="ECO:0000313" key="6">
    <source>
        <dbReference type="EMBL" id="CAK7323457.1"/>
    </source>
</evidence>
<dbReference type="Pfam" id="PF00005">
    <property type="entry name" value="ABC_tran"/>
    <property type="match status" value="1"/>
</dbReference>
<name>A0AAV1QP02_9ROSI</name>
<reference evidence="6 7" key="1">
    <citation type="submission" date="2024-01" db="EMBL/GenBank/DDBJ databases">
        <authorList>
            <person name="Waweru B."/>
        </authorList>
    </citation>
    <scope>NUCLEOTIDE SEQUENCE [LARGE SCALE GENOMIC DNA]</scope>
</reference>
<keyword evidence="7" id="KW-1185">Reference proteome</keyword>
<dbReference type="InterPro" id="IPR003439">
    <property type="entry name" value="ABC_transporter-like_ATP-bd"/>
</dbReference>
<comment type="caution">
    <text evidence="6">The sequence shown here is derived from an EMBL/GenBank/DDBJ whole genome shotgun (WGS) entry which is preliminary data.</text>
</comment>
<dbReference type="SUPFAM" id="SSF52540">
    <property type="entry name" value="P-loop containing nucleoside triphosphate hydrolases"/>
    <property type="match status" value="1"/>
</dbReference>
<keyword evidence="3" id="KW-1133">Transmembrane helix</keyword>
<dbReference type="InterPro" id="IPR027417">
    <property type="entry name" value="P-loop_NTPase"/>
</dbReference>
<dbReference type="EMBL" id="CAWUPB010000127">
    <property type="protein sequence ID" value="CAK7323457.1"/>
    <property type="molecule type" value="Genomic_DNA"/>
</dbReference>
<proteinExistence type="predicted"/>